<organism evidence="4 5">
    <name type="scientific">Thermodesulfobacterium geofontis</name>
    <dbReference type="NCBI Taxonomy" id="1295609"/>
    <lineage>
        <taxon>Bacteria</taxon>
        <taxon>Pseudomonadati</taxon>
        <taxon>Thermodesulfobacteriota</taxon>
        <taxon>Thermodesulfobacteria</taxon>
        <taxon>Thermodesulfobacteriales</taxon>
        <taxon>Thermodesulfobacteriaceae</taxon>
        <taxon>Thermodesulfobacterium</taxon>
    </lineage>
</organism>
<keyword evidence="2" id="KW-0067">ATP-binding</keyword>
<dbReference type="PANTHER" id="PTHR43272">
    <property type="entry name" value="LONG-CHAIN-FATTY-ACID--COA LIGASE"/>
    <property type="match status" value="1"/>
</dbReference>
<dbReference type="PANTHER" id="PTHR43272:SF33">
    <property type="entry name" value="AMP-BINDING DOMAIN-CONTAINING PROTEIN-RELATED"/>
    <property type="match status" value="1"/>
</dbReference>
<feature type="domain" description="AMP-dependent synthetase/ligase" evidence="3">
    <location>
        <begin position="1"/>
        <end position="101"/>
    </location>
</feature>
<evidence type="ECO:0000259" key="3">
    <source>
        <dbReference type="Pfam" id="PF00501"/>
    </source>
</evidence>
<comment type="caution">
    <text evidence="4">The sequence shown here is derived from an EMBL/GenBank/DDBJ whole genome shotgun (WGS) entry which is preliminary data.</text>
</comment>
<dbReference type="GO" id="GO:0004467">
    <property type="term" value="F:long-chain fatty acid-CoA ligase activity"/>
    <property type="evidence" value="ECO:0007669"/>
    <property type="project" value="TreeGrafter"/>
</dbReference>
<evidence type="ECO:0000256" key="1">
    <source>
        <dbReference type="ARBA" id="ARBA00022741"/>
    </source>
</evidence>
<name>A0A2N7QGB6_9BACT</name>
<gene>
    <name evidence="4" type="ORF">C0169_01185</name>
</gene>
<proteinExistence type="predicted"/>
<dbReference type="Proteomes" id="UP000235619">
    <property type="component" value="Unassembled WGS sequence"/>
</dbReference>
<protein>
    <recommendedName>
        <fullName evidence="3">AMP-dependent synthetase/ligase domain-containing protein</fullName>
    </recommendedName>
</protein>
<dbReference type="GO" id="GO:0005524">
    <property type="term" value="F:ATP binding"/>
    <property type="evidence" value="ECO:0007669"/>
    <property type="project" value="UniProtKB-KW"/>
</dbReference>
<dbReference type="EMBL" id="PNJD01000074">
    <property type="protein sequence ID" value="PMP97997.1"/>
    <property type="molecule type" value="Genomic_DNA"/>
</dbReference>
<dbReference type="InterPro" id="IPR020845">
    <property type="entry name" value="AMP-binding_CS"/>
</dbReference>
<dbReference type="Pfam" id="PF00501">
    <property type="entry name" value="AMP-binding"/>
    <property type="match status" value="1"/>
</dbReference>
<evidence type="ECO:0000313" key="4">
    <source>
        <dbReference type="EMBL" id="PMP97997.1"/>
    </source>
</evidence>
<evidence type="ECO:0000313" key="5">
    <source>
        <dbReference type="Proteomes" id="UP000235619"/>
    </source>
</evidence>
<evidence type="ECO:0000256" key="2">
    <source>
        <dbReference type="ARBA" id="ARBA00022840"/>
    </source>
</evidence>
<accession>A0A2N7QGB6</accession>
<dbReference type="AlphaFoldDB" id="A0A2N7QGB6"/>
<sequence>MVYTSGTTGKAKVVRLTHKNIISDIAACYKSLPVYETDRFLSVLSMHHIFKCTGSSLLPLNSGAHITFARSLKSKDILEDLKNSKIILMLGVPLLFEKLYEGIIKAIEKFLFRKKL</sequence>
<keyword evidence="1" id="KW-0547">Nucleotide-binding</keyword>
<dbReference type="InterPro" id="IPR000873">
    <property type="entry name" value="AMP-dep_synth/lig_dom"/>
</dbReference>
<dbReference type="SUPFAM" id="SSF56801">
    <property type="entry name" value="Acetyl-CoA synthetase-like"/>
    <property type="match status" value="1"/>
</dbReference>
<dbReference type="InterPro" id="IPR042099">
    <property type="entry name" value="ANL_N_sf"/>
</dbReference>
<dbReference type="PROSITE" id="PS00455">
    <property type="entry name" value="AMP_BINDING"/>
    <property type="match status" value="1"/>
</dbReference>
<dbReference type="Gene3D" id="3.40.50.12780">
    <property type="entry name" value="N-terminal domain of ligase-like"/>
    <property type="match status" value="1"/>
</dbReference>
<reference evidence="4 5" key="1">
    <citation type="submission" date="2018-01" db="EMBL/GenBank/DDBJ databases">
        <title>Metagenomic assembled genomes from two thermal pools in the Uzon Caldera, Kamchatka, Russia.</title>
        <authorList>
            <person name="Wilkins L."/>
            <person name="Ettinger C."/>
        </authorList>
    </citation>
    <scope>NUCLEOTIDE SEQUENCE [LARGE SCALE GENOMIC DNA]</scope>
    <source>
        <strain evidence="4">ARK-04</strain>
    </source>
</reference>
<dbReference type="GO" id="GO:0016020">
    <property type="term" value="C:membrane"/>
    <property type="evidence" value="ECO:0007669"/>
    <property type="project" value="TreeGrafter"/>
</dbReference>